<name>A0ACB8RVV2_9AGAM</name>
<gene>
    <name evidence="1" type="ORF">FA95DRAFT_1678733</name>
</gene>
<evidence type="ECO:0000313" key="1">
    <source>
        <dbReference type="EMBL" id="KAI0047931.1"/>
    </source>
</evidence>
<comment type="caution">
    <text evidence="1">The sequence shown here is derived from an EMBL/GenBank/DDBJ whole genome shotgun (WGS) entry which is preliminary data.</text>
</comment>
<keyword evidence="2" id="KW-1185">Reference proteome</keyword>
<protein>
    <submittedName>
        <fullName evidence="1">Uncharacterized protein</fullName>
    </submittedName>
</protein>
<dbReference type="EMBL" id="MU275895">
    <property type="protein sequence ID" value="KAI0047931.1"/>
    <property type="molecule type" value="Genomic_DNA"/>
</dbReference>
<proteinExistence type="predicted"/>
<reference evidence="1" key="2">
    <citation type="journal article" date="2022" name="New Phytol.">
        <title>Evolutionary transition to the ectomycorrhizal habit in the genomes of a hyperdiverse lineage of mushroom-forming fungi.</title>
        <authorList>
            <person name="Looney B."/>
            <person name="Miyauchi S."/>
            <person name="Morin E."/>
            <person name="Drula E."/>
            <person name="Courty P.E."/>
            <person name="Kohler A."/>
            <person name="Kuo A."/>
            <person name="LaButti K."/>
            <person name="Pangilinan J."/>
            <person name="Lipzen A."/>
            <person name="Riley R."/>
            <person name="Andreopoulos W."/>
            <person name="He G."/>
            <person name="Johnson J."/>
            <person name="Nolan M."/>
            <person name="Tritt A."/>
            <person name="Barry K.W."/>
            <person name="Grigoriev I.V."/>
            <person name="Nagy L.G."/>
            <person name="Hibbett D."/>
            <person name="Henrissat B."/>
            <person name="Matheny P.B."/>
            <person name="Labbe J."/>
            <person name="Martin F.M."/>
        </authorList>
    </citation>
    <scope>NUCLEOTIDE SEQUENCE</scope>
    <source>
        <strain evidence="1">FP105234-sp</strain>
    </source>
</reference>
<dbReference type="Proteomes" id="UP000814033">
    <property type="component" value="Unassembled WGS sequence"/>
</dbReference>
<sequence>MPVTTRSTTGNLLKRTLHEENLDGDDGNFSDATSRVSPETRPAKRAKNGNGKVVAKGPSRGVRGRLSALPSMPLDILFEIFGHLPPTDLIHLTRVTKAFRQVLLSRDAMLLWKEAYELVPDVPSCPEDMSEPAWANLLFGGAHCHTCGVKPVNKILYMLRRRVCRSCMSSQLIETSEAPTLFPSLTEDLLECLPYVTDRDCGTKRREFISYYWRDDLRDFQDELEALAKKYDSRQSAVYTQALKEIIDAREAALNVKTEHASTCVEWEEEKSATRKVKHNELKTKRLSDIIARFMALGYAKSDVSAIHRHREVAAARSMSDRVWTRIFPILNPIVAKAKADRLAREVVQRMYDRLAYLPVAYHKYLKTLPVRATYFAPPASSCRSLPPAVQAIEEDEPVTLKFKERVDKVVASAAPELLAAVCTRANDLLVLLPETNGSMDAIPVVLQDIIFGDGFSAGAAFGLGLATSQFFCSRGYCSVLDGFQALVHHHAEFEYHERSREIVLELLGLLGMDSTATGGDLDRRDARFVCMACSPSRNWWDTSSYIMMTGRRSMGWRTCVTHNKFAHDGQSTQWKLLDPKQTELARSRDRSDSRTWGCGHCYLLLAEGRMAWQRRLDILEHIKEKHAVEEPRMGVDYFRDLSLCTVRHEEEGAIEMVDDPPVPAADDNAGPSADA</sequence>
<evidence type="ECO:0000313" key="2">
    <source>
        <dbReference type="Proteomes" id="UP000814033"/>
    </source>
</evidence>
<accession>A0ACB8RVV2</accession>
<organism evidence="1 2">
    <name type="scientific">Auriscalpium vulgare</name>
    <dbReference type="NCBI Taxonomy" id="40419"/>
    <lineage>
        <taxon>Eukaryota</taxon>
        <taxon>Fungi</taxon>
        <taxon>Dikarya</taxon>
        <taxon>Basidiomycota</taxon>
        <taxon>Agaricomycotina</taxon>
        <taxon>Agaricomycetes</taxon>
        <taxon>Russulales</taxon>
        <taxon>Auriscalpiaceae</taxon>
        <taxon>Auriscalpium</taxon>
    </lineage>
</organism>
<reference evidence="1" key="1">
    <citation type="submission" date="2021-02" db="EMBL/GenBank/DDBJ databases">
        <authorList>
            <consortium name="DOE Joint Genome Institute"/>
            <person name="Ahrendt S."/>
            <person name="Looney B.P."/>
            <person name="Miyauchi S."/>
            <person name="Morin E."/>
            <person name="Drula E."/>
            <person name="Courty P.E."/>
            <person name="Chicoki N."/>
            <person name="Fauchery L."/>
            <person name="Kohler A."/>
            <person name="Kuo A."/>
            <person name="Labutti K."/>
            <person name="Pangilinan J."/>
            <person name="Lipzen A."/>
            <person name="Riley R."/>
            <person name="Andreopoulos W."/>
            <person name="He G."/>
            <person name="Johnson J."/>
            <person name="Barry K.W."/>
            <person name="Grigoriev I.V."/>
            <person name="Nagy L."/>
            <person name="Hibbett D."/>
            <person name="Henrissat B."/>
            <person name="Matheny P.B."/>
            <person name="Labbe J."/>
            <person name="Martin F."/>
        </authorList>
    </citation>
    <scope>NUCLEOTIDE SEQUENCE</scope>
    <source>
        <strain evidence="1">FP105234-sp</strain>
    </source>
</reference>